<evidence type="ECO:0008006" key="4">
    <source>
        <dbReference type="Google" id="ProtNLM"/>
    </source>
</evidence>
<evidence type="ECO:0000256" key="1">
    <source>
        <dbReference type="SAM" id="SignalP"/>
    </source>
</evidence>
<keyword evidence="1" id="KW-0732">Signal</keyword>
<protein>
    <recommendedName>
        <fullName evidence="4">Lipoprotein</fullName>
    </recommendedName>
</protein>
<comment type="caution">
    <text evidence="2">The sequence shown here is derived from an EMBL/GenBank/DDBJ whole genome shotgun (WGS) entry which is preliminary data.</text>
</comment>
<feature type="chain" id="PRO_5038607487" description="Lipoprotein" evidence="1">
    <location>
        <begin position="21"/>
        <end position="137"/>
    </location>
</feature>
<dbReference type="PATRIC" id="fig|1227275.3.peg.126"/>
<reference evidence="2 3" key="1">
    <citation type="submission" date="2013-06" db="EMBL/GenBank/DDBJ databases">
        <authorList>
            <person name="Weinstock G."/>
            <person name="Sodergren E."/>
            <person name="Lobos E.A."/>
            <person name="Fulton L."/>
            <person name="Fulton R."/>
            <person name="Courtney L."/>
            <person name="Fronick C."/>
            <person name="O'Laughlin M."/>
            <person name="Godfrey J."/>
            <person name="Wilson R.M."/>
            <person name="Miner T."/>
            <person name="Farmer C."/>
            <person name="Delehaunty K."/>
            <person name="Cordes M."/>
            <person name="Minx P."/>
            <person name="Tomlinson C."/>
            <person name="Chen J."/>
            <person name="Wollam A."/>
            <person name="Pepin K.H."/>
            <person name="Bhonagiri V."/>
            <person name="Zhang X."/>
            <person name="Warren W."/>
            <person name="Mitreva M."/>
            <person name="Mardis E.R."/>
            <person name="Wilson R.K."/>
        </authorList>
    </citation>
    <scope>NUCLEOTIDE SEQUENCE [LARGE SCALE GENOMIC DNA]</scope>
    <source>
        <strain evidence="2 3">W1703</strain>
    </source>
</reference>
<dbReference type="AlphaFoldDB" id="U2JFY3"/>
<proteinExistence type="predicted"/>
<organism evidence="2 3">
    <name type="scientific">Streptococcus sobrinus W1703</name>
    <dbReference type="NCBI Taxonomy" id="1227275"/>
    <lineage>
        <taxon>Bacteria</taxon>
        <taxon>Bacillati</taxon>
        <taxon>Bacillota</taxon>
        <taxon>Bacilli</taxon>
        <taxon>Lactobacillales</taxon>
        <taxon>Streptococcaceae</taxon>
        <taxon>Streptococcus</taxon>
    </lineage>
</organism>
<dbReference type="EMBL" id="AWVA01000009">
    <property type="protein sequence ID" value="ERJ78952.1"/>
    <property type="molecule type" value="Genomic_DNA"/>
</dbReference>
<dbReference type="HOGENOM" id="CLU_157305_0_0_9"/>
<sequence>MKKRTLLLVISLGLALLVLAACGLKKADLQGKWYVQDATGQNATINFSDKSFTMDGDKQGYKVTGKGFENSVRYLLVKIDGDDYTVAFLEKDKKTAALIKTDGDKPLKGRIALFLSKSEKPDYEKYAKKYKDKLGIV</sequence>
<dbReference type="RefSeq" id="WP_002959815.1">
    <property type="nucleotide sequence ID" value="NZ_KI259661.1"/>
</dbReference>
<dbReference type="Proteomes" id="UP000016617">
    <property type="component" value="Unassembled WGS sequence"/>
</dbReference>
<accession>U2JFY3</accession>
<feature type="signal peptide" evidence="1">
    <location>
        <begin position="1"/>
        <end position="20"/>
    </location>
</feature>
<dbReference type="GeneID" id="93925042"/>
<gene>
    <name evidence="2" type="ORF">HMPREF1557_00142</name>
</gene>
<name>U2JFY3_9STRE</name>
<evidence type="ECO:0000313" key="3">
    <source>
        <dbReference type="Proteomes" id="UP000016617"/>
    </source>
</evidence>
<evidence type="ECO:0000313" key="2">
    <source>
        <dbReference type="EMBL" id="ERJ78952.1"/>
    </source>
</evidence>